<accession>A0A284RQ07</accession>
<organism evidence="2 3">
    <name type="scientific">Armillaria ostoyae</name>
    <name type="common">Armillaria root rot fungus</name>
    <dbReference type="NCBI Taxonomy" id="47428"/>
    <lineage>
        <taxon>Eukaryota</taxon>
        <taxon>Fungi</taxon>
        <taxon>Dikarya</taxon>
        <taxon>Basidiomycota</taxon>
        <taxon>Agaricomycotina</taxon>
        <taxon>Agaricomycetes</taxon>
        <taxon>Agaricomycetidae</taxon>
        <taxon>Agaricales</taxon>
        <taxon>Marasmiineae</taxon>
        <taxon>Physalacriaceae</taxon>
        <taxon>Armillaria</taxon>
    </lineage>
</organism>
<feature type="region of interest" description="Disordered" evidence="1">
    <location>
        <begin position="148"/>
        <end position="186"/>
    </location>
</feature>
<sequence>MAPRQPTPDEEPNEVDPAPAESHNASVSLRFIFYSKTSTGGKGKKKGATTEKKDPKVKDIQFRFATTHDNYVLFLNTMLEKFSITNRKATARSVYRIKMVVPPAGKSEGIDIENFDEYEEAIAKIVKRKPTRTVLVIADVKDIEAALKKRQGGDDDDASSDSSEEEEEARLGARESKASAMDTELA</sequence>
<protein>
    <submittedName>
        <fullName evidence="2">Uncharacterized protein</fullName>
    </submittedName>
</protein>
<proteinExistence type="predicted"/>
<evidence type="ECO:0000313" key="2">
    <source>
        <dbReference type="EMBL" id="SJL10834.1"/>
    </source>
</evidence>
<gene>
    <name evidence="2" type="ORF">ARMOST_14228</name>
</gene>
<feature type="region of interest" description="Disordered" evidence="1">
    <location>
        <begin position="1"/>
        <end position="26"/>
    </location>
</feature>
<evidence type="ECO:0000313" key="3">
    <source>
        <dbReference type="Proteomes" id="UP000219338"/>
    </source>
</evidence>
<name>A0A284RQ07_ARMOS</name>
<dbReference type="EMBL" id="FUEG01000013">
    <property type="protein sequence ID" value="SJL10834.1"/>
    <property type="molecule type" value="Genomic_DNA"/>
</dbReference>
<dbReference type="OMA" id="QFATTHD"/>
<dbReference type="Proteomes" id="UP000219338">
    <property type="component" value="Unassembled WGS sequence"/>
</dbReference>
<reference evidence="3" key="1">
    <citation type="journal article" date="2017" name="Nat. Ecol. Evol.">
        <title>Genome expansion and lineage-specific genetic innovations in the forest pathogenic fungi Armillaria.</title>
        <authorList>
            <person name="Sipos G."/>
            <person name="Prasanna A.N."/>
            <person name="Walter M.C."/>
            <person name="O'Connor E."/>
            <person name="Balint B."/>
            <person name="Krizsan K."/>
            <person name="Kiss B."/>
            <person name="Hess J."/>
            <person name="Varga T."/>
            <person name="Slot J."/>
            <person name="Riley R."/>
            <person name="Boka B."/>
            <person name="Rigling D."/>
            <person name="Barry K."/>
            <person name="Lee J."/>
            <person name="Mihaltcheva S."/>
            <person name="LaButti K."/>
            <person name="Lipzen A."/>
            <person name="Waldron R."/>
            <person name="Moloney N.M."/>
            <person name="Sperisen C."/>
            <person name="Kredics L."/>
            <person name="Vagvoelgyi C."/>
            <person name="Patrignani A."/>
            <person name="Fitzpatrick D."/>
            <person name="Nagy I."/>
            <person name="Doyle S."/>
            <person name="Anderson J.B."/>
            <person name="Grigoriev I.V."/>
            <person name="Gueldener U."/>
            <person name="Muensterkoetter M."/>
            <person name="Nagy L.G."/>
        </authorList>
    </citation>
    <scope>NUCLEOTIDE SEQUENCE [LARGE SCALE GENOMIC DNA]</scope>
    <source>
        <strain evidence="3">C18/9</strain>
    </source>
</reference>
<dbReference type="OrthoDB" id="3259884at2759"/>
<keyword evidence="3" id="KW-1185">Reference proteome</keyword>
<dbReference type="AlphaFoldDB" id="A0A284RQ07"/>
<feature type="compositionally biased region" description="Acidic residues" evidence="1">
    <location>
        <begin position="154"/>
        <end position="168"/>
    </location>
</feature>
<evidence type="ECO:0000256" key="1">
    <source>
        <dbReference type="SAM" id="MobiDB-lite"/>
    </source>
</evidence>